<gene>
    <name evidence="1" type="ORF">PUP29_11460</name>
</gene>
<dbReference type="AlphaFoldDB" id="A0AAU8A7X1"/>
<dbReference type="EMBL" id="CP117826">
    <property type="protein sequence ID" value="XCC62134.1"/>
    <property type="molecule type" value="Genomic_DNA"/>
</dbReference>
<name>A0AAU8A7X1_9FIRM</name>
<protein>
    <submittedName>
        <fullName evidence="1">Uncharacterized protein</fullName>
    </submittedName>
</protein>
<evidence type="ECO:0000313" key="1">
    <source>
        <dbReference type="EMBL" id="XCC62134.1"/>
    </source>
</evidence>
<organism evidence="1">
    <name type="scientific">Christensenella massiliensis</name>
    <dbReference type="NCBI Taxonomy" id="1805714"/>
    <lineage>
        <taxon>Bacteria</taxon>
        <taxon>Bacillati</taxon>
        <taxon>Bacillota</taxon>
        <taxon>Clostridia</taxon>
        <taxon>Christensenellales</taxon>
        <taxon>Christensenellaceae</taxon>
        <taxon>Christensenella</taxon>
    </lineage>
</organism>
<proteinExistence type="predicted"/>
<reference evidence="1" key="1">
    <citation type="submission" date="2023-02" db="EMBL/GenBank/DDBJ databases">
        <title>Gut commensal Christensenella minuta modulates host metabolism via a new class of secondary bile acids.</title>
        <authorList>
            <person name="Liu C."/>
        </authorList>
    </citation>
    <scope>NUCLEOTIDE SEQUENCE</scope>
    <source>
        <strain evidence="1">CA70</strain>
    </source>
</reference>
<dbReference type="RefSeq" id="WP_079545640.1">
    <property type="nucleotide sequence ID" value="NZ_CP117826.1"/>
</dbReference>
<accession>A0AAU8A7X1</accession>
<sequence length="93" mass="10931">MIAMKAKKQWTNVISYSKDEYLTREKFEMLRSDVKEAWQALGWLHLRMTNDIDTKNPSPLSRPELMGRLQEVKEQIEKMMASCLDEKHETGAD</sequence>